<feature type="transmembrane region" description="Helical" evidence="1">
    <location>
        <begin position="72"/>
        <end position="90"/>
    </location>
</feature>
<evidence type="ECO:0000259" key="2">
    <source>
        <dbReference type="Pfam" id="PF16401"/>
    </source>
</evidence>
<dbReference type="RefSeq" id="WP_165794008.1">
    <property type="nucleotide sequence ID" value="NZ_BFAG01000001.1"/>
</dbReference>
<dbReference type="EMBL" id="BFAG01000001">
    <property type="protein sequence ID" value="GBF04257.1"/>
    <property type="molecule type" value="Genomic_DNA"/>
</dbReference>
<feature type="transmembrane region" description="Helical" evidence="1">
    <location>
        <begin position="33"/>
        <end position="52"/>
    </location>
</feature>
<keyword evidence="4" id="KW-1185">Reference proteome</keyword>
<dbReference type="Pfam" id="PF16401">
    <property type="entry name" value="DUF5009"/>
    <property type="match status" value="1"/>
</dbReference>
<name>A0A2I9DQ23_9DEIO</name>
<dbReference type="Proteomes" id="UP000236569">
    <property type="component" value="Unassembled WGS sequence"/>
</dbReference>
<keyword evidence="1" id="KW-0812">Transmembrane</keyword>
<gene>
    <name evidence="3" type="ORF">DAERI_010429</name>
</gene>
<dbReference type="AlphaFoldDB" id="A0A2I9DQ23"/>
<keyword evidence="1" id="KW-1133">Transmembrane helix</keyword>
<proteinExistence type="predicted"/>
<evidence type="ECO:0000313" key="4">
    <source>
        <dbReference type="Proteomes" id="UP000236569"/>
    </source>
</evidence>
<accession>A0A2I9DQ23</accession>
<feature type="domain" description="DUF5009" evidence="2">
    <location>
        <begin position="29"/>
        <end position="117"/>
    </location>
</feature>
<dbReference type="InterPro" id="IPR032176">
    <property type="entry name" value="DUF5009"/>
</dbReference>
<comment type="caution">
    <text evidence="3">The sequence shown here is derived from an EMBL/GenBank/DDBJ whole genome shotgun (WGS) entry which is preliminary data.</text>
</comment>
<feature type="transmembrane region" description="Helical" evidence="1">
    <location>
        <begin position="110"/>
        <end position="127"/>
    </location>
</feature>
<reference evidence="4" key="1">
    <citation type="submission" date="2018-01" db="EMBL/GenBank/DDBJ databases">
        <title>Draft Genome Sequence of the Radioresistant Bacterium Deinococcus aerius TR0125, Isolated from the Higher Atmosphere above Japan.</title>
        <authorList>
            <person name="Satoh K."/>
            <person name="Arai H."/>
            <person name="Sanzen T."/>
            <person name="Kawaguchi Y."/>
            <person name="Hayashi H."/>
            <person name="Yokobori S."/>
            <person name="Yamagishi A."/>
            <person name="Oono Y."/>
            <person name="Narumi I."/>
        </authorList>
    </citation>
    <scope>NUCLEOTIDE SEQUENCE [LARGE SCALE GENOMIC DNA]</scope>
    <source>
        <strain evidence="4">TR0125</strain>
    </source>
</reference>
<protein>
    <recommendedName>
        <fullName evidence="2">DUF5009 domain-containing protein</fullName>
    </recommendedName>
</protein>
<keyword evidence="1" id="KW-0472">Membrane</keyword>
<dbReference type="PANTHER" id="PTHR31061:SF24">
    <property type="entry name" value="LD22376P"/>
    <property type="match status" value="1"/>
</dbReference>
<dbReference type="PANTHER" id="PTHR31061">
    <property type="entry name" value="LD22376P"/>
    <property type="match status" value="1"/>
</dbReference>
<evidence type="ECO:0000313" key="3">
    <source>
        <dbReference type="EMBL" id="GBF04257.1"/>
    </source>
</evidence>
<sequence>MTDLSAASSSPSTLAADTPVSAQRTARLTAFDAWRGLTVLLMLLVNNVALGSHMPAQLVHAPFGGMTLTDLVFPWFLFCAGAALPFSLAAMPRAGVTGWARVRRSLERAVLLYLVGAFLTSVTLGAFDLGLGVLQLIALATLGAALLGDCGAAGRRRSLPGCSWGTAPFWPMGGTPRE</sequence>
<feature type="transmembrane region" description="Helical" evidence="1">
    <location>
        <begin position="133"/>
        <end position="154"/>
    </location>
</feature>
<organism evidence="3 4">
    <name type="scientific">Deinococcus aerius</name>
    <dbReference type="NCBI Taxonomy" id="200253"/>
    <lineage>
        <taxon>Bacteria</taxon>
        <taxon>Thermotogati</taxon>
        <taxon>Deinococcota</taxon>
        <taxon>Deinococci</taxon>
        <taxon>Deinococcales</taxon>
        <taxon>Deinococcaceae</taxon>
        <taxon>Deinococcus</taxon>
    </lineage>
</organism>
<evidence type="ECO:0000256" key="1">
    <source>
        <dbReference type="SAM" id="Phobius"/>
    </source>
</evidence>